<dbReference type="Pfam" id="PF04480">
    <property type="entry name" value="DUF559"/>
    <property type="match status" value="1"/>
</dbReference>
<evidence type="ECO:0000313" key="4">
    <source>
        <dbReference type="Proteomes" id="UP001143480"/>
    </source>
</evidence>
<dbReference type="InterPro" id="IPR011335">
    <property type="entry name" value="Restrct_endonuc-II-like"/>
</dbReference>
<reference evidence="3" key="2">
    <citation type="submission" date="2023-01" db="EMBL/GenBank/DDBJ databases">
        <authorList>
            <person name="Sun Q."/>
            <person name="Evtushenko L."/>
        </authorList>
    </citation>
    <scope>NUCLEOTIDE SEQUENCE</scope>
    <source>
        <strain evidence="3">VKM Ac-1321</strain>
    </source>
</reference>
<organism evidence="3 4">
    <name type="scientific">Dactylosporangium matsuzakiense</name>
    <dbReference type="NCBI Taxonomy" id="53360"/>
    <lineage>
        <taxon>Bacteria</taxon>
        <taxon>Bacillati</taxon>
        <taxon>Actinomycetota</taxon>
        <taxon>Actinomycetes</taxon>
        <taxon>Micromonosporales</taxon>
        <taxon>Micromonosporaceae</taxon>
        <taxon>Dactylosporangium</taxon>
    </lineage>
</organism>
<protein>
    <recommendedName>
        <fullName evidence="2">DUF559 domain-containing protein</fullName>
    </recommendedName>
</protein>
<dbReference type="InterPro" id="IPR007569">
    <property type="entry name" value="DUF559"/>
</dbReference>
<gene>
    <name evidence="3" type="ORF">GCM10017581_093660</name>
</gene>
<evidence type="ECO:0000259" key="2">
    <source>
        <dbReference type="Pfam" id="PF04480"/>
    </source>
</evidence>
<feature type="domain" description="DUF559" evidence="2">
    <location>
        <begin position="224"/>
        <end position="295"/>
    </location>
</feature>
<comment type="caution">
    <text evidence="3">The sequence shown here is derived from an EMBL/GenBank/DDBJ whole genome shotgun (WGS) entry which is preliminary data.</text>
</comment>
<dbReference type="PANTHER" id="PTHR38590:SF1">
    <property type="entry name" value="BLL0828 PROTEIN"/>
    <property type="match status" value="1"/>
</dbReference>
<sequence>MAIIEAPTLVSVIMSMLQAIEAVKIKTFPEWLPAARALTGGDSSPSATAVAAIHALALTEAAHSQHYGPYLADLAVAAFLGQPLAEDRFAPEIRANGLARLVAGSGQPVLVVTVAAAFSDDEEPTAIGAAQWICGRVGIGVWFVGKPLAATQDLLLMTAPPPPASRPPATRPPQSGSCNVVAPDRPAPTTGRPHPTSDSEQRLEAALQRCDWASGRAWNQTYRRGPLSNVIRVDLLWPHEKCVVEIDGADHRRSKKYLADRRRDVDLQLDGYAVLRFTNEQIRDDIGAVIIQIEHLVRARRGNTEAQHHVG</sequence>
<keyword evidence="4" id="KW-1185">Reference proteome</keyword>
<feature type="region of interest" description="Disordered" evidence="1">
    <location>
        <begin position="159"/>
        <end position="200"/>
    </location>
</feature>
<dbReference type="AlphaFoldDB" id="A0A9W6KUT3"/>
<reference evidence="3" key="1">
    <citation type="journal article" date="2014" name="Int. J. Syst. Evol. Microbiol.">
        <title>Complete genome sequence of Corynebacterium casei LMG S-19264T (=DSM 44701T), isolated from a smear-ripened cheese.</title>
        <authorList>
            <consortium name="US DOE Joint Genome Institute (JGI-PGF)"/>
            <person name="Walter F."/>
            <person name="Albersmeier A."/>
            <person name="Kalinowski J."/>
            <person name="Ruckert C."/>
        </authorList>
    </citation>
    <scope>NUCLEOTIDE SEQUENCE</scope>
    <source>
        <strain evidence="3">VKM Ac-1321</strain>
    </source>
</reference>
<proteinExistence type="predicted"/>
<dbReference type="SUPFAM" id="SSF52980">
    <property type="entry name" value="Restriction endonuclease-like"/>
    <property type="match status" value="1"/>
</dbReference>
<feature type="compositionally biased region" description="Pro residues" evidence="1">
    <location>
        <begin position="159"/>
        <end position="171"/>
    </location>
</feature>
<dbReference type="Gene3D" id="3.40.960.10">
    <property type="entry name" value="VSR Endonuclease"/>
    <property type="match status" value="1"/>
</dbReference>
<evidence type="ECO:0000313" key="3">
    <source>
        <dbReference type="EMBL" id="GLL07612.1"/>
    </source>
</evidence>
<accession>A0A9W6KUT3</accession>
<dbReference type="EMBL" id="BSFP01000103">
    <property type="protein sequence ID" value="GLL07612.1"/>
    <property type="molecule type" value="Genomic_DNA"/>
</dbReference>
<name>A0A9W6KUT3_9ACTN</name>
<evidence type="ECO:0000256" key="1">
    <source>
        <dbReference type="SAM" id="MobiDB-lite"/>
    </source>
</evidence>
<dbReference type="InterPro" id="IPR047216">
    <property type="entry name" value="Endonuclease_DUF559_bact"/>
</dbReference>
<dbReference type="RefSeq" id="WP_261959951.1">
    <property type="nucleotide sequence ID" value="NZ_BAAAXA010000001.1"/>
</dbReference>
<dbReference type="PANTHER" id="PTHR38590">
    <property type="entry name" value="BLL0828 PROTEIN"/>
    <property type="match status" value="1"/>
</dbReference>
<dbReference type="Proteomes" id="UP001143480">
    <property type="component" value="Unassembled WGS sequence"/>
</dbReference>